<feature type="compositionally biased region" description="Low complexity" evidence="2">
    <location>
        <begin position="26"/>
        <end position="53"/>
    </location>
</feature>
<dbReference type="SUPFAM" id="SSF49562">
    <property type="entry name" value="C2 domain (Calcium/lipid-binding domain, CaLB)"/>
    <property type="match status" value="2"/>
</dbReference>
<keyword evidence="5" id="KW-1185">Reference proteome</keyword>
<dbReference type="EMBL" id="KQ965731">
    <property type="protein sequence ID" value="KXS22568.1"/>
    <property type="molecule type" value="Genomic_DNA"/>
</dbReference>
<dbReference type="Gene3D" id="2.60.40.150">
    <property type="entry name" value="C2 domain"/>
    <property type="match status" value="2"/>
</dbReference>
<feature type="compositionally biased region" description="Pro residues" evidence="2">
    <location>
        <begin position="204"/>
        <end position="214"/>
    </location>
</feature>
<dbReference type="GO" id="GO:0071277">
    <property type="term" value="P:cellular response to calcium ion"/>
    <property type="evidence" value="ECO:0007669"/>
    <property type="project" value="TreeGrafter"/>
</dbReference>
<dbReference type="PROSITE" id="PS50004">
    <property type="entry name" value="C2"/>
    <property type="match status" value="2"/>
</dbReference>
<name>A0A139B0P6_GONPJ</name>
<feature type="domain" description="C2" evidence="3">
    <location>
        <begin position="225"/>
        <end position="371"/>
    </location>
</feature>
<dbReference type="SMART" id="SM00239">
    <property type="entry name" value="C2"/>
    <property type="match status" value="2"/>
</dbReference>
<dbReference type="PANTHER" id="PTHR10857:SF106">
    <property type="entry name" value="C2 DOMAIN-CONTAINING PROTEIN"/>
    <property type="match status" value="1"/>
</dbReference>
<dbReference type="GO" id="GO:0005544">
    <property type="term" value="F:calcium-dependent phospholipid binding"/>
    <property type="evidence" value="ECO:0007669"/>
    <property type="project" value="InterPro"/>
</dbReference>
<organism evidence="4 5">
    <name type="scientific">Gonapodya prolifera (strain JEL478)</name>
    <name type="common">Monoblepharis prolifera</name>
    <dbReference type="NCBI Taxonomy" id="1344416"/>
    <lineage>
        <taxon>Eukaryota</taxon>
        <taxon>Fungi</taxon>
        <taxon>Fungi incertae sedis</taxon>
        <taxon>Chytridiomycota</taxon>
        <taxon>Chytridiomycota incertae sedis</taxon>
        <taxon>Monoblepharidomycetes</taxon>
        <taxon>Monoblepharidales</taxon>
        <taxon>Gonapodyaceae</taxon>
        <taxon>Gonapodya</taxon>
    </lineage>
</organism>
<feature type="compositionally biased region" description="Low complexity" evidence="2">
    <location>
        <begin position="85"/>
        <end position="108"/>
    </location>
</feature>
<evidence type="ECO:0000313" key="5">
    <source>
        <dbReference type="Proteomes" id="UP000070544"/>
    </source>
</evidence>
<sequence length="865" mass="93936">MAYQYSQNQSNPYPQNNQYPPPPMPGQSQPPNYNNQNGFQQQQYPPQQAPYSYDLTAGSGHLSRQPHPVGYPPQHPSMTSTYGSQPNMNQPYPQQQQPPTYPQQKNYPHQQPPYPSQLGSGQLFQGPPPGSPQQYRSPSPQPYGAQPPQPYGAPPQPYGSPSPPPQPYGSPSPPPQPYGTSSPPPGYPPQQQQPYGPPYAQAPYQPPPRSPSPASPGSVHYPPVVDPHLPPVPSDLPPMVPQAKVELRISCTNLPNKDILSKSDPRVHVYLEKAMSSQVQAGPGLQRRSTFVKQWVELGQTETVKDNLNPVFNTPIPLSYFFESTQLLRIVIVDVDDYKATAPAQQQDFLGYIEVPLASIVQGSRTRPFERHLIGDAPPGMGFVSSGVTRAHTITAAQAAAGARGTSGANELVPGARGAGPAPARGSHLAMVRVSADELPDAESEAAKTSYLFRLRCEKLDKKDLFGSSDPYIVISKMRTGGGGQSGGSNGMAGDWVVVHKTETIMNNLNPTFKEFNLPAVSLTGGDPDRPLLWEVYDFDKNSAHDLIGRFVVSIKQMLGSDRATGGKRYDLIDEAKRAKKGRNYTNSGVLVVDHLSQKREFSFLDYVASGVEMSLAVAVDFTASNGDPRQPTSLHFRDPSNNINSYQRALLGVGQVLEPYDTDKAFPAYGFGAKIPIPGTSDYTVSHLFPLNLNPSNPHVVGVDGLMEAYGVSLNHVVLHGPTNFAPTLRSVNEWAKEGSIPGEKVLRRYSVLLIVTDGAISDIDDTIAAIVDSSSLPISVVIVGVGNADFSSMELLDADKGALRSGNRVAERDCVQFVPFKDYPHQITLSQATLAEIPKQFVDYCRARGLVPAGDTRQNVPYQ</sequence>
<dbReference type="CDD" id="cd04048">
    <property type="entry name" value="C2A_Copine"/>
    <property type="match status" value="1"/>
</dbReference>
<dbReference type="InterPro" id="IPR037768">
    <property type="entry name" value="C2B_Copine"/>
</dbReference>
<dbReference type="InterPro" id="IPR036465">
    <property type="entry name" value="vWFA_dom_sf"/>
</dbReference>
<dbReference type="Pfam" id="PF00168">
    <property type="entry name" value="C2"/>
    <property type="match status" value="2"/>
</dbReference>
<dbReference type="Proteomes" id="UP000070544">
    <property type="component" value="Unassembled WGS sequence"/>
</dbReference>
<dbReference type="GO" id="GO:0005886">
    <property type="term" value="C:plasma membrane"/>
    <property type="evidence" value="ECO:0007669"/>
    <property type="project" value="TreeGrafter"/>
</dbReference>
<evidence type="ECO:0000259" key="3">
    <source>
        <dbReference type="PROSITE" id="PS50004"/>
    </source>
</evidence>
<dbReference type="InterPro" id="IPR010734">
    <property type="entry name" value="Copine_C"/>
</dbReference>
<feature type="compositionally biased region" description="Pro residues" evidence="2">
    <location>
        <begin position="224"/>
        <end position="237"/>
    </location>
</feature>
<feature type="region of interest" description="Disordered" evidence="2">
    <location>
        <begin position="1"/>
        <end position="237"/>
    </location>
</feature>
<dbReference type="InterPro" id="IPR000008">
    <property type="entry name" value="C2_dom"/>
</dbReference>
<feature type="compositionally biased region" description="Pro residues" evidence="2">
    <location>
        <begin position="139"/>
        <end position="188"/>
    </location>
</feature>
<feature type="domain" description="C2" evidence="3">
    <location>
        <begin position="428"/>
        <end position="568"/>
    </location>
</feature>
<evidence type="ECO:0000313" key="4">
    <source>
        <dbReference type="EMBL" id="KXS22568.1"/>
    </source>
</evidence>
<reference evidence="4 5" key="1">
    <citation type="journal article" date="2015" name="Genome Biol. Evol.">
        <title>Phylogenomic analyses indicate that early fungi evolved digesting cell walls of algal ancestors of land plants.</title>
        <authorList>
            <person name="Chang Y."/>
            <person name="Wang S."/>
            <person name="Sekimoto S."/>
            <person name="Aerts A.L."/>
            <person name="Choi C."/>
            <person name="Clum A."/>
            <person name="LaButti K.M."/>
            <person name="Lindquist E.A."/>
            <person name="Yee Ngan C."/>
            <person name="Ohm R.A."/>
            <person name="Salamov A.A."/>
            <person name="Grigoriev I.V."/>
            <person name="Spatafora J.W."/>
            <person name="Berbee M.L."/>
        </authorList>
    </citation>
    <scope>NUCLEOTIDE SEQUENCE [LARGE SCALE GENOMIC DNA]</scope>
    <source>
        <strain evidence="4 5">JEL478</strain>
    </source>
</reference>
<feature type="compositionally biased region" description="Low complexity" evidence="2">
    <location>
        <begin position="189"/>
        <end position="203"/>
    </location>
</feature>
<dbReference type="InterPro" id="IPR035892">
    <property type="entry name" value="C2_domain_sf"/>
</dbReference>
<feature type="compositionally biased region" description="Low complexity" evidence="2">
    <location>
        <begin position="116"/>
        <end position="125"/>
    </location>
</feature>
<dbReference type="CDD" id="cd04047">
    <property type="entry name" value="C2B_Copine"/>
    <property type="match status" value="1"/>
</dbReference>
<comment type="similarity">
    <text evidence="1">Belongs to the copine family.</text>
</comment>
<gene>
    <name evidence="4" type="ORF">M427DRAFT_50865</name>
</gene>
<feature type="compositionally biased region" description="Low complexity" evidence="2">
    <location>
        <begin position="1"/>
        <end position="18"/>
    </location>
</feature>
<dbReference type="InterPro" id="IPR045052">
    <property type="entry name" value="Copine"/>
</dbReference>
<dbReference type="PANTHER" id="PTHR10857">
    <property type="entry name" value="COPINE"/>
    <property type="match status" value="1"/>
</dbReference>
<protein>
    <submittedName>
        <fullName evidence="4">Copine-domain-containing protein</fullName>
    </submittedName>
</protein>
<dbReference type="OrthoDB" id="5855668at2759"/>
<accession>A0A139B0P6</accession>
<proteinExistence type="inferred from homology"/>
<dbReference type="STRING" id="1344416.A0A139B0P6"/>
<dbReference type="SUPFAM" id="SSF53300">
    <property type="entry name" value="vWA-like"/>
    <property type="match status" value="1"/>
</dbReference>
<dbReference type="Pfam" id="PF07002">
    <property type="entry name" value="Copine"/>
    <property type="match status" value="1"/>
</dbReference>
<evidence type="ECO:0000256" key="1">
    <source>
        <dbReference type="ARBA" id="ARBA00009048"/>
    </source>
</evidence>
<evidence type="ECO:0000256" key="2">
    <source>
        <dbReference type="SAM" id="MobiDB-lite"/>
    </source>
</evidence>
<dbReference type="AlphaFoldDB" id="A0A139B0P6"/>